<accession>K0YG85</accession>
<gene>
    <name evidence="1" type="ORF">HMPREF9719_00953</name>
</gene>
<keyword evidence="2" id="KW-1185">Reference proteome</keyword>
<evidence type="ECO:0000313" key="1">
    <source>
        <dbReference type="EMBL" id="EJZ82113.1"/>
    </source>
</evidence>
<feature type="non-terminal residue" evidence="1">
    <location>
        <position position="1"/>
    </location>
</feature>
<dbReference type="eggNOG" id="ENOG5031JBK">
    <property type="taxonomic scope" value="Bacteria"/>
</dbReference>
<organism evidence="1 2">
    <name type="scientific">Corynebacterium otitidis ATCC 51513</name>
    <dbReference type="NCBI Taxonomy" id="883169"/>
    <lineage>
        <taxon>Bacteria</taxon>
        <taxon>Bacillati</taxon>
        <taxon>Actinomycetota</taxon>
        <taxon>Actinomycetes</taxon>
        <taxon>Mycobacteriales</taxon>
        <taxon>Corynebacteriaceae</taxon>
        <taxon>Corynebacterium</taxon>
    </lineage>
</organism>
<reference evidence="1 2" key="1">
    <citation type="submission" date="2012-08" db="EMBL/GenBank/DDBJ databases">
        <title>The Genome Sequence of Turicella otitidis ATCC 51513.</title>
        <authorList>
            <consortium name="The Broad Institute Genome Sequencing Platform"/>
            <person name="Earl A."/>
            <person name="Ward D."/>
            <person name="Feldgarden M."/>
            <person name="Gevers D."/>
            <person name="Huys G."/>
            <person name="Walker B."/>
            <person name="Young S.K."/>
            <person name="Zeng Q."/>
            <person name="Gargeya S."/>
            <person name="Fitzgerald M."/>
            <person name="Haas B."/>
            <person name="Abouelleil A."/>
            <person name="Alvarado L."/>
            <person name="Arachchi H.M."/>
            <person name="Berlin A.M."/>
            <person name="Chapman S.B."/>
            <person name="Goldberg J."/>
            <person name="Griggs A."/>
            <person name="Gujja S."/>
            <person name="Hansen M."/>
            <person name="Howarth C."/>
            <person name="Imamovic A."/>
            <person name="Larimer J."/>
            <person name="McCowen C."/>
            <person name="Montmayeur A."/>
            <person name="Murphy C."/>
            <person name="Neiman D."/>
            <person name="Pearson M."/>
            <person name="Priest M."/>
            <person name="Roberts A."/>
            <person name="Saif S."/>
            <person name="Shea T."/>
            <person name="Sisk P."/>
            <person name="Sykes S."/>
            <person name="Wortman J."/>
            <person name="Nusbaum C."/>
            <person name="Birren B."/>
        </authorList>
    </citation>
    <scope>NUCLEOTIDE SEQUENCE [LARGE SCALE GENOMIC DNA]</scope>
    <source>
        <strain evidence="1 2">ATCC 51513</strain>
    </source>
</reference>
<sequence length="106" mass="11583">PAVDGAGQLTLALSRRRVAAAARARLADTGREPAFLLELRFLRAGGARRLGELAEAWVRALVPAGKADAVHELSDDSDRVFCLLVDADYRPVRSPAELFERYPQRA</sequence>
<evidence type="ECO:0000313" key="2">
    <source>
        <dbReference type="Proteomes" id="UP000006078"/>
    </source>
</evidence>
<name>K0YG85_9CORY</name>
<comment type="caution">
    <text evidence="1">The sequence shown here is derived from an EMBL/GenBank/DDBJ whole genome shotgun (WGS) entry which is preliminary data.</text>
</comment>
<dbReference type="AlphaFoldDB" id="K0YG85"/>
<dbReference type="Proteomes" id="UP000006078">
    <property type="component" value="Unassembled WGS sequence"/>
</dbReference>
<proteinExistence type="predicted"/>
<protein>
    <submittedName>
        <fullName evidence="1">Uncharacterized protein</fullName>
    </submittedName>
</protein>
<dbReference type="HOGENOM" id="CLU_2215666_0_0_11"/>
<dbReference type="EMBL" id="AHAE01000041">
    <property type="protein sequence ID" value="EJZ82113.1"/>
    <property type="molecule type" value="Genomic_DNA"/>
</dbReference>